<dbReference type="InterPro" id="IPR039424">
    <property type="entry name" value="SBP_5"/>
</dbReference>
<dbReference type="Gene3D" id="3.90.76.10">
    <property type="entry name" value="Dipeptide-binding Protein, Domain 1"/>
    <property type="match status" value="1"/>
</dbReference>
<dbReference type="CDD" id="cd00995">
    <property type="entry name" value="PBP2_NikA_DppA_OppA_like"/>
    <property type="match status" value="1"/>
</dbReference>
<dbReference type="STRING" id="442562.Rumeso_01851"/>
<evidence type="ECO:0000259" key="6">
    <source>
        <dbReference type="Pfam" id="PF00496"/>
    </source>
</evidence>
<evidence type="ECO:0000313" key="7">
    <source>
        <dbReference type="EMBL" id="EYD76571.1"/>
    </source>
</evidence>
<dbReference type="GO" id="GO:0030288">
    <property type="term" value="C:outer membrane-bounded periplasmic space"/>
    <property type="evidence" value="ECO:0007669"/>
    <property type="project" value="UniProtKB-ARBA"/>
</dbReference>
<feature type="domain" description="Solute-binding protein family 5" evidence="6">
    <location>
        <begin position="79"/>
        <end position="422"/>
    </location>
</feature>
<comment type="subcellular location">
    <subcellularLocation>
        <location evidence="1">Periplasm</location>
    </subcellularLocation>
</comment>
<keyword evidence="4 5" id="KW-0732">Signal</keyword>
<accession>A0A017HQE7</accession>
<evidence type="ECO:0000256" key="5">
    <source>
        <dbReference type="SAM" id="SignalP"/>
    </source>
</evidence>
<evidence type="ECO:0000256" key="4">
    <source>
        <dbReference type="ARBA" id="ARBA00022729"/>
    </source>
</evidence>
<evidence type="ECO:0000256" key="1">
    <source>
        <dbReference type="ARBA" id="ARBA00004418"/>
    </source>
</evidence>
<dbReference type="SUPFAM" id="SSF53850">
    <property type="entry name" value="Periplasmic binding protein-like II"/>
    <property type="match status" value="1"/>
</dbReference>
<evidence type="ECO:0000256" key="3">
    <source>
        <dbReference type="ARBA" id="ARBA00022448"/>
    </source>
</evidence>
<evidence type="ECO:0000313" key="8">
    <source>
        <dbReference type="Proteomes" id="UP000019666"/>
    </source>
</evidence>
<feature type="chain" id="PRO_5001493352" evidence="5">
    <location>
        <begin position="25"/>
        <end position="512"/>
    </location>
</feature>
<dbReference type="Pfam" id="PF00496">
    <property type="entry name" value="SBP_bac_5"/>
    <property type="match status" value="1"/>
</dbReference>
<dbReference type="PANTHER" id="PTHR30290">
    <property type="entry name" value="PERIPLASMIC BINDING COMPONENT OF ABC TRANSPORTER"/>
    <property type="match status" value="1"/>
</dbReference>
<feature type="signal peptide" evidence="5">
    <location>
        <begin position="1"/>
        <end position="24"/>
    </location>
</feature>
<comment type="caution">
    <text evidence="7">The sequence shown here is derived from an EMBL/GenBank/DDBJ whole genome shotgun (WGS) entry which is preliminary data.</text>
</comment>
<dbReference type="Proteomes" id="UP000019666">
    <property type="component" value="Unassembled WGS sequence"/>
</dbReference>
<sequence length="512" mass="55851">MNALRSWRAGLMAGVAFGLVPVLALPAVAQDAEGGTLTVARPADIFTFDPYNTQDDRSIFTELTVYERLVRLSEDGTSVEPELATEWSVAEDGLSAEFTLRDGVQFWNGDPLTAEDVVFSLTRAIDQAGSWGFLFSPVQSVEAVDENTVRLTMSQPFAPLLPALSTFAASIYQKAHFEEQGEAAGESPMGTGAFMLESWNKGQDLTLVRNPNYWQESKPTLERVVFRVVGDDNARMLQLASGEVDIATDVPPGQVEQATANGAEIVTVPGSAVGFVTINGQVEPFDEASVRCAMAYAVDRESIAQAVYFGRATPAKSILPSSTFFYDADTNPITFDLAKARELLASSEMPDGFTFTATVPSGDTTRLAIAQIWAASLAEIGITMNIEQVEATTAQEMYNTEQYTMRISSWTNDTPDPDELMGVAMDYEPQNGLHSGYRNDEARDLVLAGRAEPDSEKRQEIYSELQEIVNRDCPFIYTVEEERIFAISPNVEGFAPNSQGKYSLENVTLASG</sequence>
<dbReference type="AlphaFoldDB" id="A0A017HQE7"/>
<dbReference type="Gene3D" id="3.40.190.10">
    <property type="entry name" value="Periplasmic binding protein-like II"/>
    <property type="match status" value="1"/>
</dbReference>
<gene>
    <name evidence="7" type="ORF">Rumeso_01851</name>
</gene>
<dbReference type="GO" id="GO:0043190">
    <property type="term" value="C:ATP-binding cassette (ABC) transporter complex"/>
    <property type="evidence" value="ECO:0007669"/>
    <property type="project" value="InterPro"/>
</dbReference>
<dbReference type="GO" id="GO:0015833">
    <property type="term" value="P:peptide transport"/>
    <property type="evidence" value="ECO:0007669"/>
    <property type="project" value="TreeGrafter"/>
</dbReference>
<organism evidence="7 8">
    <name type="scientific">Rubellimicrobium mesophilum DSM 19309</name>
    <dbReference type="NCBI Taxonomy" id="442562"/>
    <lineage>
        <taxon>Bacteria</taxon>
        <taxon>Pseudomonadati</taxon>
        <taxon>Pseudomonadota</taxon>
        <taxon>Alphaproteobacteria</taxon>
        <taxon>Rhodobacterales</taxon>
        <taxon>Roseobacteraceae</taxon>
        <taxon>Rubellimicrobium</taxon>
    </lineage>
</organism>
<dbReference type="OrthoDB" id="9803988at2"/>
<dbReference type="GO" id="GO:1904680">
    <property type="term" value="F:peptide transmembrane transporter activity"/>
    <property type="evidence" value="ECO:0007669"/>
    <property type="project" value="TreeGrafter"/>
</dbReference>
<dbReference type="InterPro" id="IPR000914">
    <property type="entry name" value="SBP_5_dom"/>
</dbReference>
<dbReference type="EMBL" id="AOSK01000042">
    <property type="protein sequence ID" value="EYD76571.1"/>
    <property type="molecule type" value="Genomic_DNA"/>
</dbReference>
<dbReference type="InterPro" id="IPR030678">
    <property type="entry name" value="Peptide/Ni-bd"/>
</dbReference>
<keyword evidence="8" id="KW-1185">Reference proteome</keyword>
<dbReference type="Gene3D" id="3.10.105.10">
    <property type="entry name" value="Dipeptide-binding Protein, Domain 3"/>
    <property type="match status" value="1"/>
</dbReference>
<evidence type="ECO:0000256" key="2">
    <source>
        <dbReference type="ARBA" id="ARBA00005695"/>
    </source>
</evidence>
<protein>
    <submittedName>
        <fullName evidence="7">Extracellular solute-binding protein, family 5</fullName>
    </submittedName>
</protein>
<dbReference type="PIRSF" id="PIRSF002741">
    <property type="entry name" value="MppA"/>
    <property type="match status" value="1"/>
</dbReference>
<proteinExistence type="inferred from homology"/>
<dbReference type="HOGENOM" id="CLU_017028_7_4_5"/>
<comment type="similarity">
    <text evidence="2">Belongs to the bacterial solute-binding protein 5 family.</text>
</comment>
<reference evidence="7 8" key="1">
    <citation type="submission" date="2013-02" db="EMBL/GenBank/DDBJ databases">
        <authorList>
            <person name="Fiebig A."/>
            <person name="Goeker M."/>
            <person name="Klenk H.-P.P."/>
        </authorList>
    </citation>
    <scope>NUCLEOTIDE SEQUENCE [LARGE SCALE GENOMIC DNA]</scope>
    <source>
        <strain evidence="7 8">DSM 19309</strain>
    </source>
</reference>
<name>A0A017HQE7_9RHOB</name>
<keyword evidence="3" id="KW-0813">Transport</keyword>
<dbReference type="PANTHER" id="PTHR30290:SF9">
    <property type="entry name" value="OLIGOPEPTIDE-BINDING PROTEIN APPA"/>
    <property type="match status" value="1"/>
</dbReference>